<dbReference type="InterPro" id="IPR005119">
    <property type="entry name" value="LysR_subst-bd"/>
</dbReference>
<reference evidence="7" key="1">
    <citation type="submission" date="2015-10" db="EMBL/GenBank/DDBJ databases">
        <title>Complete Genome Sequencing of Klebsiella sp. strain G5.</title>
        <authorList>
            <person name="Chan K.-G."/>
            <person name="Chen J.-W."/>
        </authorList>
    </citation>
    <scope>NUCLEOTIDE SEQUENCE [LARGE SCALE GENOMIC DNA]</scope>
    <source>
        <strain evidence="7">G5</strain>
    </source>
</reference>
<dbReference type="PANTHER" id="PTHR30346:SF0">
    <property type="entry name" value="HCA OPERON TRANSCRIPTIONAL ACTIVATOR HCAR"/>
    <property type="match status" value="1"/>
</dbReference>
<protein>
    <recommendedName>
        <fullName evidence="5">LysR substrate-binding domain-containing protein</fullName>
    </recommendedName>
</protein>
<dbReference type="GO" id="GO:0032993">
    <property type="term" value="C:protein-DNA complex"/>
    <property type="evidence" value="ECO:0007669"/>
    <property type="project" value="TreeGrafter"/>
</dbReference>
<keyword evidence="4" id="KW-0804">Transcription</keyword>
<dbReference type="EMBL" id="CP012871">
    <property type="protein sequence ID" value="ALR75306.1"/>
    <property type="molecule type" value="Genomic_DNA"/>
</dbReference>
<dbReference type="AlphaFoldDB" id="A0A806X1X0"/>
<proteinExistence type="inferred from homology"/>
<comment type="similarity">
    <text evidence="1">Belongs to the LysR transcriptional regulatory family.</text>
</comment>
<organism evidence="6 7">
    <name type="scientific">[Enterobacter] lignolyticus</name>
    <dbReference type="NCBI Taxonomy" id="1334193"/>
    <lineage>
        <taxon>Bacteria</taxon>
        <taxon>Pseudomonadati</taxon>
        <taxon>Pseudomonadota</taxon>
        <taxon>Gammaproteobacteria</taxon>
        <taxon>Enterobacterales</taxon>
        <taxon>Enterobacteriaceae</taxon>
        <taxon>Pluralibacter</taxon>
    </lineage>
</organism>
<keyword evidence="3" id="KW-0238">DNA-binding</keyword>
<dbReference type="Proteomes" id="UP000069162">
    <property type="component" value="Chromosome"/>
</dbReference>
<evidence type="ECO:0000256" key="4">
    <source>
        <dbReference type="ARBA" id="ARBA00023163"/>
    </source>
</evidence>
<sequence length="84" mass="9329">MRRACVEHGFHPLIVQQVFEPQTVLALVSAGNGVALLPETCALIHWPGVTFVTLEETIPADLYALWYDEPLPEVFSRLLTALRG</sequence>
<name>A0A806X1X0_9ENTR</name>
<evidence type="ECO:0000256" key="3">
    <source>
        <dbReference type="ARBA" id="ARBA00023125"/>
    </source>
</evidence>
<feature type="domain" description="LysR substrate-binding" evidence="5">
    <location>
        <begin position="1"/>
        <end position="83"/>
    </location>
</feature>
<dbReference type="KEGG" id="kle:AO703_02985"/>
<evidence type="ECO:0000259" key="5">
    <source>
        <dbReference type="Pfam" id="PF03466"/>
    </source>
</evidence>
<evidence type="ECO:0000313" key="7">
    <source>
        <dbReference type="Proteomes" id="UP000069162"/>
    </source>
</evidence>
<dbReference type="GO" id="GO:0003677">
    <property type="term" value="F:DNA binding"/>
    <property type="evidence" value="ECO:0007669"/>
    <property type="project" value="UniProtKB-KW"/>
</dbReference>
<accession>A0A806X1X0</accession>
<dbReference type="Pfam" id="PF03466">
    <property type="entry name" value="LysR_substrate"/>
    <property type="match status" value="1"/>
</dbReference>
<gene>
    <name evidence="6" type="ORF">AO703_02985</name>
</gene>
<evidence type="ECO:0000256" key="1">
    <source>
        <dbReference type="ARBA" id="ARBA00009437"/>
    </source>
</evidence>
<dbReference type="Gene3D" id="3.40.190.10">
    <property type="entry name" value="Periplasmic binding protein-like II"/>
    <property type="match status" value="2"/>
</dbReference>
<evidence type="ECO:0000256" key="2">
    <source>
        <dbReference type="ARBA" id="ARBA00023015"/>
    </source>
</evidence>
<evidence type="ECO:0000313" key="6">
    <source>
        <dbReference type="EMBL" id="ALR75306.1"/>
    </source>
</evidence>
<keyword evidence="2" id="KW-0805">Transcription regulation</keyword>
<dbReference type="SUPFAM" id="SSF53850">
    <property type="entry name" value="Periplasmic binding protein-like II"/>
    <property type="match status" value="1"/>
</dbReference>
<dbReference type="PANTHER" id="PTHR30346">
    <property type="entry name" value="TRANSCRIPTIONAL DUAL REGULATOR HCAR-RELATED"/>
    <property type="match status" value="1"/>
</dbReference>
<dbReference type="GO" id="GO:0003700">
    <property type="term" value="F:DNA-binding transcription factor activity"/>
    <property type="evidence" value="ECO:0007669"/>
    <property type="project" value="TreeGrafter"/>
</dbReference>